<dbReference type="PANTHER" id="PTHR38007">
    <property type="entry name" value="CRISPR SYSTEM CMS PROTEIN CSM5"/>
    <property type="match status" value="1"/>
</dbReference>
<feature type="domain" description="CRISPR type III-associated protein" evidence="7">
    <location>
        <begin position="6"/>
        <end position="257"/>
    </location>
</feature>
<sequence length="365" mass="41537">MIYEVKLHVLSPVHIGCDESYKPTEFVIDTDNSTMIHFNLWQFIENLTDEELQELKRISEKLSATALVELYRFYASCKGKINGRVIPIPKKLAERYREVKQLREEGKILRNFNEFDIPRTFFNAYTQTPLIPGSSVKGSLRTGYLEGLLEESQNKTALIENANPRSPEQLEESILKGKMSTDPFRLLKISDFEPINEVKTKIIYQINVNKLRASVSALSIPLEVIPEGSIFRGNVSLDSPLENSGIREPLNFLNLLLKAHAHYAGIFNGEIDLRKNKGFRMPNISPFIDAIKRRYFLIRIGKHSGAEAVTIKSVRKIKIKTAKGSRWDRTATTIWLASTDKGPDNLSQTIPFGWVMLEVVNADKL</sequence>
<dbReference type="RefSeq" id="WP_353683956.1">
    <property type="nucleotide sequence ID" value="NZ_CP144373.1"/>
</dbReference>
<evidence type="ECO:0000313" key="8">
    <source>
        <dbReference type="EMBL" id="XCH46423.1"/>
    </source>
</evidence>
<dbReference type="NCBIfam" id="TIGR01899">
    <property type="entry name" value="cas_TM1807_csm5"/>
    <property type="match status" value="1"/>
</dbReference>
<dbReference type="GO" id="GO:0003723">
    <property type="term" value="F:RNA binding"/>
    <property type="evidence" value="ECO:0007669"/>
    <property type="project" value="UniProtKB-KW"/>
</dbReference>
<comment type="similarity">
    <text evidence="2">Belongs to the CRISPR-associated Csm5 family.</text>
</comment>
<evidence type="ECO:0000256" key="3">
    <source>
        <dbReference type="ARBA" id="ARBA00016113"/>
    </source>
</evidence>
<reference evidence="8" key="1">
    <citation type="submission" date="2024-01" db="EMBL/GenBank/DDBJ databases">
        <title>The first autotrophic representatives of the genus Thermodesulfovibrio.</title>
        <authorList>
            <person name="Maltseva A.I."/>
            <person name="Elcheninov A.G."/>
            <person name="Kublanov I.V."/>
            <person name="Lebedinsky A.V."/>
            <person name="Frolov E.N."/>
        </authorList>
    </citation>
    <scope>NUCLEOTIDE SEQUENCE</scope>
    <source>
        <strain evidence="8">3907-1M</strain>
    </source>
</reference>
<gene>
    <name evidence="8" type="primary">csm5</name>
    <name evidence="8" type="ORF">V4D30_08755</name>
</gene>
<dbReference type="Pfam" id="PF03787">
    <property type="entry name" value="RAMPs"/>
    <property type="match status" value="1"/>
</dbReference>
<keyword evidence="5" id="KW-0051">Antiviral defense</keyword>
<keyword evidence="4" id="KW-0694">RNA-binding</keyword>
<evidence type="ECO:0000259" key="7">
    <source>
        <dbReference type="Pfam" id="PF03787"/>
    </source>
</evidence>
<dbReference type="InterPro" id="IPR010173">
    <property type="entry name" value="CRISPR-assoc_Csm5"/>
</dbReference>
<protein>
    <recommendedName>
        <fullName evidence="3">CRISPR system Cms protein Csm5</fullName>
    </recommendedName>
    <alternativeName>
        <fullName evidence="6">CRISPR type III A-associated protein Csm5</fullName>
    </alternativeName>
</protein>
<dbReference type="EMBL" id="CP144373">
    <property type="protein sequence ID" value="XCH46423.1"/>
    <property type="molecule type" value="Genomic_DNA"/>
</dbReference>
<dbReference type="GO" id="GO:0051607">
    <property type="term" value="P:defense response to virus"/>
    <property type="evidence" value="ECO:0007669"/>
    <property type="project" value="UniProtKB-KW"/>
</dbReference>
<dbReference type="AlphaFoldDB" id="A0AAU8GXY9"/>
<evidence type="ECO:0000256" key="2">
    <source>
        <dbReference type="ARBA" id="ARBA00006680"/>
    </source>
</evidence>
<evidence type="ECO:0000256" key="1">
    <source>
        <dbReference type="ARBA" id="ARBA00003088"/>
    </source>
</evidence>
<organism evidence="8">
    <name type="scientific">Thermodesulfovibrio autotrophicus</name>
    <dbReference type="NCBI Taxonomy" id="3118333"/>
    <lineage>
        <taxon>Bacteria</taxon>
        <taxon>Pseudomonadati</taxon>
        <taxon>Nitrospirota</taxon>
        <taxon>Thermodesulfovibrionia</taxon>
        <taxon>Thermodesulfovibrionales</taxon>
        <taxon>Thermodesulfovibrionaceae</taxon>
        <taxon>Thermodesulfovibrio</taxon>
    </lineage>
</organism>
<evidence type="ECO:0000256" key="4">
    <source>
        <dbReference type="ARBA" id="ARBA00022884"/>
    </source>
</evidence>
<dbReference type="KEGG" id="taut:V4D30_08755"/>
<evidence type="ECO:0000256" key="5">
    <source>
        <dbReference type="ARBA" id="ARBA00023118"/>
    </source>
</evidence>
<proteinExistence type="inferred from homology"/>
<dbReference type="PANTHER" id="PTHR38007:SF1">
    <property type="entry name" value="CRISPR SYSTEM CMS PROTEIN CSM5"/>
    <property type="match status" value="1"/>
</dbReference>
<evidence type="ECO:0000256" key="6">
    <source>
        <dbReference type="ARBA" id="ARBA00031720"/>
    </source>
</evidence>
<comment type="function">
    <text evidence="1">This subunit might be involved in maturation of a crRNA intermediate to its mature form.</text>
</comment>
<accession>A0AAU8GXY9</accession>
<name>A0AAU8GXY9_9BACT</name>
<dbReference type="InterPro" id="IPR005537">
    <property type="entry name" value="RAMP_III_fam"/>
</dbReference>